<name>A0A7X1AYA2_9BACT</name>
<dbReference type="SUPFAM" id="SSF51905">
    <property type="entry name" value="FAD/NAD(P)-binding domain"/>
    <property type="match status" value="1"/>
</dbReference>
<accession>A0A7X1AYA2</accession>
<evidence type="ECO:0000256" key="1">
    <source>
        <dbReference type="ARBA" id="ARBA00023002"/>
    </source>
</evidence>
<dbReference type="InterPro" id="IPR050816">
    <property type="entry name" value="Flavin-dep_Halogenase_NPB"/>
</dbReference>
<feature type="region of interest" description="Disordered" evidence="3">
    <location>
        <begin position="499"/>
        <end position="527"/>
    </location>
</feature>
<dbReference type="GO" id="GO:0004497">
    <property type="term" value="F:monooxygenase activity"/>
    <property type="evidence" value="ECO:0007669"/>
    <property type="project" value="UniProtKB-KW"/>
</dbReference>
<dbReference type="PANTHER" id="PTHR43747:SF5">
    <property type="entry name" value="FAD-BINDING DOMAIN-CONTAINING PROTEIN"/>
    <property type="match status" value="1"/>
</dbReference>
<dbReference type="Pfam" id="PF04820">
    <property type="entry name" value="Trp_halogenase"/>
    <property type="match status" value="1"/>
</dbReference>
<dbReference type="Pfam" id="PF05834">
    <property type="entry name" value="Lycopene_cycl"/>
    <property type="match status" value="1"/>
</dbReference>
<evidence type="ECO:0000313" key="4">
    <source>
        <dbReference type="EMBL" id="MBC2601050.1"/>
    </source>
</evidence>
<keyword evidence="2" id="KW-0503">Monooxygenase</keyword>
<evidence type="ECO:0000313" key="5">
    <source>
        <dbReference type="Proteomes" id="UP000525652"/>
    </source>
</evidence>
<protein>
    <submittedName>
        <fullName evidence="4">NAD(P)/FAD-dependent oxidoreductase</fullName>
    </submittedName>
</protein>
<proteinExistence type="predicted"/>
<keyword evidence="1" id="KW-0560">Oxidoreductase</keyword>
<dbReference type="EMBL" id="JACHVA010000045">
    <property type="protein sequence ID" value="MBC2601050.1"/>
    <property type="molecule type" value="Genomic_DNA"/>
</dbReference>
<gene>
    <name evidence="4" type="ORF">H5P30_04570</name>
</gene>
<evidence type="ECO:0000256" key="2">
    <source>
        <dbReference type="ARBA" id="ARBA00023033"/>
    </source>
</evidence>
<feature type="compositionally biased region" description="Low complexity" evidence="3">
    <location>
        <begin position="503"/>
        <end position="512"/>
    </location>
</feature>
<dbReference type="Proteomes" id="UP000525652">
    <property type="component" value="Unassembled WGS sequence"/>
</dbReference>
<dbReference type="InterPro" id="IPR036188">
    <property type="entry name" value="FAD/NAD-bd_sf"/>
</dbReference>
<reference evidence="4 5" key="1">
    <citation type="submission" date="2020-07" db="EMBL/GenBank/DDBJ databases">
        <authorList>
            <person name="Feng X."/>
        </authorList>
    </citation>
    <scope>NUCLEOTIDE SEQUENCE [LARGE SCALE GENOMIC DNA]</scope>
    <source>
        <strain evidence="4 5">JCM14086</strain>
    </source>
</reference>
<dbReference type="Gene3D" id="3.50.50.60">
    <property type="entry name" value="FAD/NAD(P)-binding domain"/>
    <property type="match status" value="1"/>
</dbReference>
<dbReference type="AlphaFoldDB" id="A0A7X1AYA2"/>
<evidence type="ECO:0000256" key="3">
    <source>
        <dbReference type="SAM" id="MobiDB-lite"/>
    </source>
</evidence>
<dbReference type="InterPro" id="IPR006905">
    <property type="entry name" value="Flavin_halogenase"/>
</dbReference>
<comment type="caution">
    <text evidence="4">The sequence shown here is derived from an EMBL/GenBank/DDBJ whole genome shotgun (WGS) entry which is preliminary data.</text>
</comment>
<keyword evidence="5" id="KW-1185">Reference proteome</keyword>
<sequence length="527" mass="60078">MTEIPPQDLNFDVVVIGGSLSGSSTALQILRRKPKCRLCILEKSTDFGRRVGESTVEVSAYFLGKHLNLSDHLNRKHLIKQGLRFHFGNHRSQRLADCGEVGPHYNVRMPSYQVDRTILDAELLQQCQDSGATLFRPCTVREIELNEGGDQVVHCELPGAESLTLRARWIVDASGRSTLIGRKLGLIHPNTEHPISSIWARFTGIPNWEELGRKPGNIQWGSRVHGLRDTGTNHLMGDGYWIWLIPLSNGETSIGAVYDERLISFPKGVSLADRLLDLIQRHPGGNELMAEAKMCEGDLHFRRKISYFSEKYAGNGWVTVGDAAAFLDPFYSPGMDWIAFTSNAASRLVLAGLKESFIDQRIDRHNENFSASYERWFRAIYKDKYFYLGDLQIMDIAFRTDLGMYYLGVVRPLMKARSKNWNRPPFSHAKAKRAVWFLARRNARFVKIANRRRASGRFGQLNHQTYRPFDSYGFNWTLKMRLAYLALRSFGLEIKEAFKRSPKGSSPTPKSPQNEQGYELQKTSENR</sequence>
<organism evidence="4 5">
    <name type="scientific">Puniceicoccus vermicola</name>
    <dbReference type="NCBI Taxonomy" id="388746"/>
    <lineage>
        <taxon>Bacteria</taxon>
        <taxon>Pseudomonadati</taxon>
        <taxon>Verrucomicrobiota</taxon>
        <taxon>Opitutia</taxon>
        <taxon>Puniceicoccales</taxon>
        <taxon>Puniceicoccaceae</taxon>
        <taxon>Puniceicoccus</taxon>
    </lineage>
</organism>
<dbReference type="PANTHER" id="PTHR43747">
    <property type="entry name" value="FAD-BINDING PROTEIN"/>
    <property type="match status" value="1"/>
</dbReference>
<dbReference type="RefSeq" id="WP_185691777.1">
    <property type="nucleotide sequence ID" value="NZ_JACHVA010000045.1"/>
</dbReference>